<gene>
    <name evidence="2" type="ORF">PCOR1329_LOCUS32792</name>
</gene>
<evidence type="ECO:0000313" key="3">
    <source>
        <dbReference type="Proteomes" id="UP001189429"/>
    </source>
</evidence>
<accession>A0ABN9SUT5</accession>
<reference evidence="2" key="1">
    <citation type="submission" date="2023-10" db="EMBL/GenBank/DDBJ databases">
        <authorList>
            <person name="Chen Y."/>
            <person name="Shah S."/>
            <person name="Dougan E. K."/>
            <person name="Thang M."/>
            <person name="Chan C."/>
        </authorList>
    </citation>
    <scope>NUCLEOTIDE SEQUENCE [LARGE SCALE GENOMIC DNA]</scope>
</reference>
<proteinExistence type="predicted"/>
<keyword evidence="3" id="KW-1185">Reference proteome</keyword>
<feature type="compositionally biased region" description="Low complexity" evidence="1">
    <location>
        <begin position="92"/>
        <end position="103"/>
    </location>
</feature>
<protein>
    <submittedName>
        <fullName evidence="2">Uncharacterized protein</fullName>
    </submittedName>
</protein>
<evidence type="ECO:0000313" key="2">
    <source>
        <dbReference type="EMBL" id="CAK0836230.1"/>
    </source>
</evidence>
<name>A0ABN9SUT5_9DINO</name>
<feature type="region of interest" description="Disordered" evidence="1">
    <location>
        <begin position="71"/>
        <end position="103"/>
    </location>
</feature>
<dbReference type="EMBL" id="CAUYUJ010013447">
    <property type="protein sequence ID" value="CAK0836230.1"/>
    <property type="molecule type" value="Genomic_DNA"/>
</dbReference>
<evidence type="ECO:0000256" key="1">
    <source>
        <dbReference type="SAM" id="MobiDB-lite"/>
    </source>
</evidence>
<comment type="caution">
    <text evidence="2">The sequence shown here is derived from an EMBL/GenBank/DDBJ whole genome shotgun (WGS) entry which is preliminary data.</text>
</comment>
<dbReference type="Proteomes" id="UP001189429">
    <property type="component" value="Unassembled WGS sequence"/>
</dbReference>
<feature type="compositionally biased region" description="Basic and acidic residues" evidence="1">
    <location>
        <begin position="74"/>
        <end position="86"/>
    </location>
</feature>
<sequence>MKVTLVGQRAPPGQLADDGEGARAAFLRLLAEKWPTLARPTLAERRQLETPPGFLEFVARAGCGRAGLCPSVRDAPREQDRRDQIPVHRQRQPPQERAPAAPALGRAFHGPLRRDEVWGLPARATVHGFVQIGGVWFMVLKAHGCLAAPRGRLAQACIPAT</sequence>
<organism evidence="2 3">
    <name type="scientific">Prorocentrum cordatum</name>
    <dbReference type="NCBI Taxonomy" id="2364126"/>
    <lineage>
        <taxon>Eukaryota</taxon>
        <taxon>Sar</taxon>
        <taxon>Alveolata</taxon>
        <taxon>Dinophyceae</taxon>
        <taxon>Prorocentrales</taxon>
        <taxon>Prorocentraceae</taxon>
        <taxon>Prorocentrum</taxon>
    </lineage>
</organism>